<name>A0A224YL17_9ACAR</name>
<feature type="chain" id="PRO_5013166554" evidence="1">
    <location>
        <begin position="29"/>
        <end position="103"/>
    </location>
</feature>
<evidence type="ECO:0000313" key="2">
    <source>
        <dbReference type="EMBL" id="MAA16449.1"/>
    </source>
</evidence>
<feature type="signal peptide" evidence="1">
    <location>
        <begin position="1"/>
        <end position="28"/>
    </location>
</feature>
<organism evidence="2">
    <name type="scientific">Rhipicephalus zambeziensis</name>
    <dbReference type="NCBI Taxonomy" id="60191"/>
    <lineage>
        <taxon>Eukaryota</taxon>
        <taxon>Metazoa</taxon>
        <taxon>Ecdysozoa</taxon>
        <taxon>Arthropoda</taxon>
        <taxon>Chelicerata</taxon>
        <taxon>Arachnida</taxon>
        <taxon>Acari</taxon>
        <taxon>Parasitiformes</taxon>
        <taxon>Ixodida</taxon>
        <taxon>Ixodoidea</taxon>
        <taxon>Ixodidae</taxon>
        <taxon>Rhipicephalinae</taxon>
        <taxon>Rhipicephalus</taxon>
        <taxon>Rhipicephalus</taxon>
    </lineage>
</organism>
<dbReference type="AlphaFoldDB" id="A0A224YL17"/>
<dbReference type="EMBL" id="GFPF01005303">
    <property type="protein sequence ID" value="MAA16449.1"/>
    <property type="molecule type" value="Transcribed_RNA"/>
</dbReference>
<dbReference type="CDD" id="cd19941">
    <property type="entry name" value="TIL"/>
    <property type="match status" value="1"/>
</dbReference>
<sequence>MARNSNIFFALWVPAIVLLVLSVWRCEGLLVPDLGNTKKSCQPGEVFDCVSGFPEPGCGENKCGVKAAGGPCTKECVQGCWCKGKMYRRKRDKKCVPKNECLK</sequence>
<dbReference type="SUPFAM" id="SSF57567">
    <property type="entry name" value="Serine protease inhibitors"/>
    <property type="match status" value="1"/>
</dbReference>
<proteinExistence type="predicted"/>
<protein>
    <submittedName>
        <fullName evidence="2">TIL domain containing protein</fullName>
    </submittedName>
</protein>
<dbReference type="InterPro" id="IPR036084">
    <property type="entry name" value="Ser_inhib-like_sf"/>
</dbReference>
<reference evidence="2" key="1">
    <citation type="journal article" date="2017" name="Parasit. Vectors">
        <title>Sialotranscriptomics of Rhipicephalus zambeziensis reveals intricate expression profiles of secretory proteins and suggests tight temporal transcriptional regulation during blood-feeding.</title>
        <authorList>
            <person name="de Castro M.H."/>
            <person name="de Klerk D."/>
            <person name="Pienaar R."/>
            <person name="Rees D.J.G."/>
            <person name="Mans B.J."/>
        </authorList>
    </citation>
    <scope>NUCLEOTIDE SEQUENCE</scope>
    <source>
        <tissue evidence="2">Salivary glands</tissue>
    </source>
</reference>
<keyword evidence="1" id="KW-0732">Signal</keyword>
<accession>A0A224YL17</accession>
<dbReference type="Gene3D" id="2.10.25.10">
    <property type="entry name" value="Laminin"/>
    <property type="match status" value="1"/>
</dbReference>
<evidence type="ECO:0000256" key="1">
    <source>
        <dbReference type="SAM" id="SignalP"/>
    </source>
</evidence>